<dbReference type="GO" id="GO:0016020">
    <property type="term" value="C:membrane"/>
    <property type="evidence" value="ECO:0007669"/>
    <property type="project" value="UniProtKB-SubCell"/>
</dbReference>
<evidence type="ECO:0000313" key="8">
    <source>
        <dbReference type="Proteomes" id="UP000032668"/>
    </source>
</evidence>
<evidence type="ECO:0000313" key="7">
    <source>
        <dbReference type="EMBL" id="GAN81025.1"/>
    </source>
</evidence>
<organism evidence="7 8">
    <name type="scientific">Acidocella aminolytica 101 = DSM 11237</name>
    <dbReference type="NCBI Taxonomy" id="1120923"/>
    <lineage>
        <taxon>Bacteria</taxon>
        <taxon>Pseudomonadati</taxon>
        <taxon>Pseudomonadota</taxon>
        <taxon>Alphaproteobacteria</taxon>
        <taxon>Acetobacterales</taxon>
        <taxon>Acidocellaceae</taxon>
        <taxon>Acidocella</taxon>
    </lineage>
</organism>
<keyword evidence="8" id="KW-1185">Reference proteome</keyword>
<feature type="transmembrane region" description="Helical" evidence="6">
    <location>
        <begin position="64"/>
        <end position="85"/>
    </location>
</feature>
<dbReference type="AlphaFoldDB" id="A0A0D6PGX6"/>
<feature type="transmembrane region" description="Helical" evidence="6">
    <location>
        <begin position="225"/>
        <end position="253"/>
    </location>
</feature>
<evidence type="ECO:0000256" key="4">
    <source>
        <dbReference type="ARBA" id="ARBA00022989"/>
    </source>
</evidence>
<dbReference type="PANTHER" id="PTHR21716:SF62">
    <property type="entry name" value="TRANSPORT PROTEIN YDBI-RELATED"/>
    <property type="match status" value="1"/>
</dbReference>
<feature type="transmembrane region" description="Helical" evidence="6">
    <location>
        <begin position="12"/>
        <end position="30"/>
    </location>
</feature>
<feature type="transmembrane region" description="Helical" evidence="6">
    <location>
        <begin position="36"/>
        <end position="57"/>
    </location>
</feature>
<dbReference type="Pfam" id="PF01594">
    <property type="entry name" value="AI-2E_transport"/>
    <property type="match status" value="1"/>
</dbReference>
<dbReference type="RefSeq" id="WP_048879409.1">
    <property type="nucleotide sequence ID" value="NZ_BANC01000068.1"/>
</dbReference>
<keyword evidence="5 6" id="KW-0472">Membrane</keyword>
<keyword evidence="3 6" id="KW-0812">Transmembrane</keyword>
<evidence type="ECO:0000256" key="6">
    <source>
        <dbReference type="SAM" id="Phobius"/>
    </source>
</evidence>
<gene>
    <name evidence="7" type="ORF">Aam_070_027</name>
</gene>
<comment type="similarity">
    <text evidence="2">Belongs to the autoinducer-2 exporter (AI-2E) (TC 2.A.86) family.</text>
</comment>
<dbReference type="InterPro" id="IPR002549">
    <property type="entry name" value="AI-2E-like"/>
</dbReference>
<name>A0A0D6PGX6_9PROT</name>
<dbReference type="STRING" id="1120923.SAMN02746095_01517"/>
<dbReference type="OrthoDB" id="5761230at2"/>
<feature type="transmembrane region" description="Helical" evidence="6">
    <location>
        <begin position="299"/>
        <end position="325"/>
    </location>
</feature>
<feature type="transmembrane region" description="Helical" evidence="6">
    <location>
        <begin position="260"/>
        <end position="279"/>
    </location>
</feature>
<proteinExistence type="inferred from homology"/>
<comment type="caution">
    <text evidence="7">The sequence shown here is derived from an EMBL/GenBank/DDBJ whole genome shotgun (WGS) entry which is preliminary data.</text>
</comment>
<dbReference type="GO" id="GO:0055085">
    <property type="term" value="P:transmembrane transport"/>
    <property type="evidence" value="ECO:0007669"/>
    <property type="project" value="TreeGrafter"/>
</dbReference>
<reference evidence="7 8" key="1">
    <citation type="submission" date="2012-11" db="EMBL/GenBank/DDBJ databases">
        <title>Whole genome sequence of Acidocella aminolytica 101 = DSM 11237.</title>
        <authorList>
            <person name="Azuma Y."/>
            <person name="Higashiura N."/>
            <person name="Hirakawa H."/>
            <person name="Matsushita K."/>
        </authorList>
    </citation>
    <scope>NUCLEOTIDE SEQUENCE [LARGE SCALE GENOMIC DNA]</scope>
    <source>
        <strain evidence="8">101 / DSM 11237</strain>
    </source>
</reference>
<evidence type="ECO:0000256" key="1">
    <source>
        <dbReference type="ARBA" id="ARBA00004141"/>
    </source>
</evidence>
<accession>A0A0D6PGX6</accession>
<evidence type="ECO:0000256" key="5">
    <source>
        <dbReference type="ARBA" id="ARBA00023136"/>
    </source>
</evidence>
<comment type="subcellular location">
    <subcellularLocation>
        <location evidence="1">Membrane</location>
        <topology evidence="1">Multi-pass membrane protein</topology>
    </subcellularLocation>
</comment>
<evidence type="ECO:0000256" key="3">
    <source>
        <dbReference type="ARBA" id="ARBA00022692"/>
    </source>
</evidence>
<feature type="transmembrane region" description="Helical" evidence="6">
    <location>
        <begin position="139"/>
        <end position="162"/>
    </location>
</feature>
<dbReference type="Proteomes" id="UP000032668">
    <property type="component" value="Unassembled WGS sequence"/>
</dbReference>
<evidence type="ECO:0000256" key="2">
    <source>
        <dbReference type="ARBA" id="ARBA00009773"/>
    </source>
</evidence>
<dbReference type="EMBL" id="BANC01000068">
    <property type="protein sequence ID" value="GAN81025.1"/>
    <property type="molecule type" value="Genomic_DNA"/>
</dbReference>
<dbReference type="PANTHER" id="PTHR21716">
    <property type="entry name" value="TRANSMEMBRANE PROTEIN"/>
    <property type="match status" value="1"/>
</dbReference>
<protein>
    <submittedName>
        <fullName evidence="7">Transporter</fullName>
    </submittedName>
</protein>
<feature type="transmembrane region" description="Helical" evidence="6">
    <location>
        <begin position="197"/>
        <end position="219"/>
    </location>
</feature>
<sequence length="350" mass="37851">MSRPHLVRSTASLLRLIVMLTIAGLVLWLLSGMALLIFTSILLAVLLDGASQSFARVTNLPRRLCLALVFLVFIGGVALFGWLVGPRFVTEGQQLISQLSADFHALQKQYAHTILGRILAHSYSSSGPFLVLGPFAPRLLSFTFGTAGNILLLIVTALYLAVSPQLYIKGFIRLMPAPYRPRGREIMRTLGETLRHWMLGQLIDMSVVGILATAGLMLLHIPMPVALGVLAGALTFIPYLGAILAGIPGIIVAATVGPTAILWVILLYTACHLIEGYVVSPIVMRKAVNLPPALTVLSMVFLGELYGFFGVLIATPLTATIIVMVQEIYIQDILGDSAHEGRFRPHGLPQ</sequence>
<keyword evidence="4 6" id="KW-1133">Transmembrane helix</keyword>